<dbReference type="Pfam" id="PF02743">
    <property type="entry name" value="dCache_1"/>
    <property type="match status" value="1"/>
</dbReference>
<reference evidence="12" key="1">
    <citation type="submission" date="2010-11" db="EMBL/GenBank/DDBJ databases">
        <title>The complete genome of Mahella australiensis DSM 15567.</title>
        <authorList>
            <consortium name="US DOE Joint Genome Institute (JGI-PGF)"/>
            <person name="Lucas S."/>
            <person name="Copeland A."/>
            <person name="Lapidus A."/>
            <person name="Bruce D."/>
            <person name="Goodwin L."/>
            <person name="Pitluck S."/>
            <person name="Kyrpides N."/>
            <person name="Mavromatis K."/>
            <person name="Pagani I."/>
            <person name="Ivanova N."/>
            <person name="Teshima H."/>
            <person name="Brettin T."/>
            <person name="Detter J.C."/>
            <person name="Han C."/>
            <person name="Tapia R."/>
            <person name="Land M."/>
            <person name="Hauser L."/>
            <person name="Markowitz V."/>
            <person name="Cheng J.-F."/>
            <person name="Hugenholtz P."/>
            <person name="Woyke T."/>
            <person name="Wu D."/>
            <person name="Spring S."/>
            <person name="Pukall R."/>
            <person name="Steenblock K."/>
            <person name="Schneider S."/>
            <person name="Klenk H.-P."/>
            <person name="Eisen J.A."/>
        </authorList>
    </citation>
    <scope>NUCLEOTIDE SEQUENCE [LARGE SCALE GENOMIC DNA]</scope>
    <source>
        <strain evidence="12">DSM 15567 / CIP 107919 / 50-1 BON</strain>
    </source>
</reference>
<protein>
    <submittedName>
        <fullName evidence="11">Signal transduction histidine kinase, LytS</fullName>
    </submittedName>
</protein>
<dbReference type="GO" id="GO:0005886">
    <property type="term" value="C:plasma membrane"/>
    <property type="evidence" value="ECO:0007669"/>
    <property type="project" value="UniProtKB-SubCell"/>
</dbReference>
<dbReference type="PANTHER" id="PTHR34220">
    <property type="entry name" value="SENSOR HISTIDINE KINASE YPDA"/>
    <property type="match status" value="1"/>
</dbReference>
<dbReference type="eggNOG" id="COG2972">
    <property type="taxonomic scope" value="Bacteria"/>
</dbReference>
<evidence type="ECO:0000256" key="3">
    <source>
        <dbReference type="ARBA" id="ARBA00022553"/>
    </source>
</evidence>
<dbReference type="Pfam" id="PF06580">
    <property type="entry name" value="His_kinase"/>
    <property type="match status" value="1"/>
</dbReference>
<evidence type="ECO:0000313" key="12">
    <source>
        <dbReference type="Proteomes" id="UP000008457"/>
    </source>
</evidence>
<dbReference type="CDD" id="cd06225">
    <property type="entry name" value="HAMP"/>
    <property type="match status" value="1"/>
</dbReference>
<dbReference type="KEGG" id="mas:Mahau_2974"/>
<dbReference type="Gene3D" id="3.30.450.20">
    <property type="entry name" value="PAS domain"/>
    <property type="match status" value="1"/>
</dbReference>
<dbReference type="Gene3D" id="3.30.565.10">
    <property type="entry name" value="Histidine kinase-like ATPase, C-terminal domain"/>
    <property type="match status" value="1"/>
</dbReference>
<gene>
    <name evidence="11" type="ordered locus">Mahau_2974</name>
</gene>
<evidence type="ECO:0000256" key="9">
    <source>
        <dbReference type="SAM" id="Phobius"/>
    </source>
</evidence>
<evidence type="ECO:0000256" key="1">
    <source>
        <dbReference type="ARBA" id="ARBA00004651"/>
    </source>
</evidence>
<dbReference type="Pfam" id="PF02518">
    <property type="entry name" value="HATPase_c"/>
    <property type="match status" value="1"/>
</dbReference>
<dbReference type="PANTHER" id="PTHR34220:SF7">
    <property type="entry name" value="SENSOR HISTIDINE KINASE YPDA"/>
    <property type="match status" value="1"/>
</dbReference>
<reference evidence="11 12" key="2">
    <citation type="journal article" date="2011" name="Stand. Genomic Sci.">
        <title>Complete genome sequence of Mahella australiensis type strain (50-1 BON).</title>
        <authorList>
            <person name="Sikorski J."/>
            <person name="Teshima H."/>
            <person name="Nolan M."/>
            <person name="Lucas S."/>
            <person name="Hammon N."/>
            <person name="Deshpande S."/>
            <person name="Cheng J.F."/>
            <person name="Pitluck S."/>
            <person name="Liolios K."/>
            <person name="Pagani I."/>
            <person name="Ivanova N."/>
            <person name="Huntemann M."/>
            <person name="Mavromatis K."/>
            <person name="Ovchinikova G."/>
            <person name="Pati A."/>
            <person name="Tapia R."/>
            <person name="Han C."/>
            <person name="Goodwin L."/>
            <person name="Chen A."/>
            <person name="Palaniappan K."/>
            <person name="Land M."/>
            <person name="Hauser L."/>
            <person name="Ngatchou-Djao O.D."/>
            <person name="Rohde M."/>
            <person name="Pukall R."/>
            <person name="Spring S."/>
            <person name="Abt B."/>
            <person name="Goker M."/>
            <person name="Detter J.C."/>
            <person name="Woyke T."/>
            <person name="Bristow J."/>
            <person name="Markowitz V."/>
            <person name="Hugenholtz P."/>
            <person name="Eisen J.A."/>
            <person name="Kyrpides N.C."/>
            <person name="Klenk H.P."/>
            <person name="Lapidus A."/>
        </authorList>
    </citation>
    <scope>NUCLEOTIDE SEQUENCE [LARGE SCALE GENOMIC DNA]</scope>
    <source>
        <strain evidence="12">DSM 15567 / CIP 107919 / 50-1 BON</strain>
    </source>
</reference>
<keyword evidence="7 9" id="KW-1133">Transmembrane helix</keyword>
<dbReference type="InterPro" id="IPR036890">
    <property type="entry name" value="HATPase_C_sf"/>
</dbReference>
<feature type="transmembrane region" description="Helical" evidence="9">
    <location>
        <begin position="299"/>
        <end position="321"/>
    </location>
</feature>
<keyword evidence="3" id="KW-0597">Phosphoprotein</keyword>
<dbReference type="InterPro" id="IPR050640">
    <property type="entry name" value="Bact_2-comp_sensor_kinase"/>
</dbReference>
<dbReference type="SUPFAM" id="SSF158472">
    <property type="entry name" value="HAMP domain-like"/>
    <property type="match status" value="1"/>
</dbReference>
<evidence type="ECO:0000256" key="4">
    <source>
        <dbReference type="ARBA" id="ARBA00022679"/>
    </source>
</evidence>
<comment type="subcellular location">
    <subcellularLocation>
        <location evidence="1">Cell membrane</location>
        <topology evidence="1">Multi-pass membrane protein</topology>
    </subcellularLocation>
</comment>
<dbReference type="EMBL" id="CP002360">
    <property type="protein sequence ID" value="AEE98094.1"/>
    <property type="molecule type" value="Genomic_DNA"/>
</dbReference>
<keyword evidence="4" id="KW-0808">Transferase</keyword>
<evidence type="ECO:0000256" key="7">
    <source>
        <dbReference type="ARBA" id="ARBA00022989"/>
    </source>
</evidence>
<dbReference type="SMART" id="SM00387">
    <property type="entry name" value="HATPase_c"/>
    <property type="match status" value="1"/>
</dbReference>
<evidence type="ECO:0000256" key="6">
    <source>
        <dbReference type="ARBA" id="ARBA00022777"/>
    </source>
</evidence>
<dbReference type="Pfam" id="PF00672">
    <property type="entry name" value="HAMP"/>
    <property type="match status" value="1"/>
</dbReference>
<name>F4A117_MAHA5</name>
<dbReference type="Gene3D" id="1.10.8.500">
    <property type="entry name" value="HAMP domain in histidine kinase"/>
    <property type="match status" value="1"/>
</dbReference>
<dbReference type="InterPro" id="IPR003660">
    <property type="entry name" value="HAMP_dom"/>
</dbReference>
<proteinExistence type="predicted"/>
<keyword evidence="2" id="KW-1003">Cell membrane</keyword>
<dbReference type="STRING" id="697281.Mahau_2974"/>
<dbReference type="HOGENOM" id="CLU_020473_6_1_9"/>
<evidence type="ECO:0000259" key="10">
    <source>
        <dbReference type="PROSITE" id="PS50885"/>
    </source>
</evidence>
<dbReference type="SUPFAM" id="SSF55874">
    <property type="entry name" value="ATPase domain of HSP90 chaperone/DNA topoisomerase II/histidine kinase"/>
    <property type="match status" value="1"/>
</dbReference>
<dbReference type="InterPro" id="IPR033479">
    <property type="entry name" value="dCache_1"/>
</dbReference>
<keyword evidence="6 11" id="KW-0418">Kinase</keyword>
<dbReference type="GO" id="GO:0000155">
    <property type="term" value="F:phosphorelay sensor kinase activity"/>
    <property type="evidence" value="ECO:0007669"/>
    <property type="project" value="InterPro"/>
</dbReference>
<feature type="transmembrane region" description="Helical" evidence="9">
    <location>
        <begin position="20"/>
        <end position="42"/>
    </location>
</feature>
<evidence type="ECO:0000256" key="5">
    <source>
        <dbReference type="ARBA" id="ARBA00022692"/>
    </source>
</evidence>
<keyword evidence="5 9" id="KW-0812">Transmembrane</keyword>
<evidence type="ECO:0000313" key="11">
    <source>
        <dbReference type="EMBL" id="AEE98094.1"/>
    </source>
</evidence>
<accession>F4A117</accession>
<evidence type="ECO:0000256" key="2">
    <source>
        <dbReference type="ARBA" id="ARBA00022475"/>
    </source>
</evidence>
<dbReference type="InterPro" id="IPR010559">
    <property type="entry name" value="Sig_transdc_His_kin_internal"/>
</dbReference>
<keyword evidence="8 9" id="KW-0472">Membrane</keyword>
<dbReference type="InterPro" id="IPR003594">
    <property type="entry name" value="HATPase_dom"/>
</dbReference>
<dbReference type="AlphaFoldDB" id="F4A117"/>
<keyword evidence="12" id="KW-1185">Reference proteome</keyword>
<sequence length="602" mass="70378">MQKFNKLMRMITPRGMANKLFAMICFIWIFITISLICIVTNVSGNLLYKFNRNLLDNQAKQTVNVFDQYMDILRNTVMTVSREDNVKALISGDNEGYKAYLVYRDSYTYIKNIHEFYDWMNIYIIVKDKNYIMSSNPRDVVTDYDKKGIPEMRWYKYLEDGVKETHIMSDFIPPVSSNREQFAYALNIRNIYKWDIEGYIIATIDKNVLDDLVRGTSFEKNGFMLVLNDNGQVAYNSDPSILGDDLPIEQLSNQIKDSGNYAFGINKDFYYSSWKSRTSGWNFIAFADKKYAEKEVLDFQLLVFSILIVAILLLIIVARFVSDTYSKPIKQILRFIHDIEKKEFAGQIDLELEDEMGDLINSFNAMIASVRQNQVLKKKAEIDALQKQINPHFLFNTFQSIKALAQQNDSRSVIMMIEKLSDMFHYNMNRDKSPMTEIRYEIEHVRNYLDIQRVRYGNRMEVFYDIDDRILPYWTLKFILQPIVENSISHSMEQMSGGYRLDIRGGFDGDDIVFVIRDNGVGIPEEKLIKLREYIYDKSGTVENDNFGIGLRNIHERLYLLYGDGYGLTVDSVLGRYTEICVRISKMDRKEAMQSVNYIDRG</sequence>
<feature type="domain" description="HAMP" evidence="10">
    <location>
        <begin position="323"/>
        <end position="375"/>
    </location>
</feature>
<dbReference type="Proteomes" id="UP000008457">
    <property type="component" value="Chromosome"/>
</dbReference>
<organism evidence="11 12">
    <name type="scientific">Mahella australiensis (strain DSM 15567 / CIP 107919 / 50-1 BON)</name>
    <dbReference type="NCBI Taxonomy" id="697281"/>
    <lineage>
        <taxon>Bacteria</taxon>
        <taxon>Bacillati</taxon>
        <taxon>Bacillota</taxon>
        <taxon>Clostridia</taxon>
        <taxon>Thermoanaerobacterales</taxon>
        <taxon>Thermoanaerobacterales Family IV. Incertae Sedis</taxon>
        <taxon>Mahella</taxon>
    </lineage>
</organism>
<evidence type="ECO:0000256" key="8">
    <source>
        <dbReference type="ARBA" id="ARBA00023136"/>
    </source>
</evidence>
<dbReference type="PROSITE" id="PS50885">
    <property type="entry name" value="HAMP"/>
    <property type="match status" value="1"/>
</dbReference>